<evidence type="ECO:0000313" key="2">
    <source>
        <dbReference type="Proteomes" id="UP001205105"/>
    </source>
</evidence>
<accession>A0AAD5DDG3</accession>
<evidence type="ECO:0000313" key="1">
    <source>
        <dbReference type="EMBL" id="KAI7836027.1"/>
    </source>
</evidence>
<name>A0AAD5DDG3_9CHLO</name>
<dbReference type="AlphaFoldDB" id="A0AAD5DDG3"/>
<gene>
    <name evidence="1" type="ORF">COHA_010111</name>
</gene>
<reference evidence="1" key="1">
    <citation type="submission" date="2020-11" db="EMBL/GenBank/DDBJ databases">
        <title>Chlorella ohadii genome sequencing and assembly.</title>
        <authorList>
            <person name="Murik O."/>
            <person name="Treves H."/>
            <person name="Kedem I."/>
            <person name="Shotland Y."/>
            <person name="Kaplan A."/>
        </authorList>
    </citation>
    <scope>NUCLEOTIDE SEQUENCE</scope>
    <source>
        <strain evidence="1">1</strain>
    </source>
</reference>
<keyword evidence="2" id="KW-1185">Reference proteome</keyword>
<protein>
    <submittedName>
        <fullName evidence="1">Uncharacterized protein</fullName>
    </submittedName>
</protein>
<proteinExistence type="predicted"/>
<sequence>MAPKQEKRSLPAVPEDSAADLAEVFPGLSLAPERPKMARKREDFEGNEPYWQPMALSLMGQNQTLIEQNKTSATRVAELERTIAELRGGAAAAASQAMRWVAAEQTVRCPACGTELLLSFANAEQEGGAAPQAGAAAPQTGLVCPKSGCKRPLGLKAGACC</sequence>
<comment type="caution">
    <text evidence="1">The sequence shown here is derived from an EMBL/GenBank/DDBJ whole genome shotgun (WGS) entry which is preliminary data.</text>
</comment>
<dbReference type="Proteomes" id="UP001205105">
    <property type="component" value="Unassembled WGS sequence"/>
</dbReference>
<organism evidence="1 2">
    <name type="scientific">Chlorella ohadii</name>
    <dbReference type="NCBI Taxonomy" id="2649997"/>
    <lineage>
        <taxon>Eukaryota</taxon>
        <taxon>Viridiplantae</taxon>
        <taxon>Chlorophyta</taxon>
        <taxon>core chlorophytes</taxon>
        <taxon>Trebouxiophyceae</taxon>
        <taxon>Chlorellales</taxon>
        <taxon>Chlorellaceae</taxon>
        <taxon>Chlorella clade</taxon>
        <taxon>Chlorella</taxon>
    </lineage>
</organism>
<dbReference type="EMBL" id="JADXDR010000209">
    <property type="protein sequence ID" value="KAI7836027.1"/>
    <property type="molecule type" value="Genomic_DNA"/>
</dbReference>